<gene>
    <name evidence="2" type="ORF">GTZ93_03425</name>
</gene>
<sequence length="198" mass="21984">MARVFHAVEIADVPQWCLDTPAPAAGGTLDEPWMFVEGRFVKEPGRLKTRPLSLGEMRTLTVGNADQTPVANEQAASVFRKLAPDDVQLFPVDVEGTPGRFYIVNATKRFQCIDEKNSREVQVYPPDGAVPERVGEYRSITGLRIDTSKLDDVHVFRPKGWEVALIVSEEIKNALEEVGNLGVHFERVTGPHEPFESG</sequence>
<dbReference type="EMBL" id="JAAAPK010000001">
    <property type="protein sequence ID" value="NBC38865.1"/>
    <property type="molecule type" value="Genomic_DNA"/>
</dbReference>
<dbReference type="Pfam" id="PF07791">
    <property type="entry name" value="Imm11"/>
    <property type="match status" value="1"/>
</dbReference>
<evidence type="ECO:0000313" key="3">
    <source>
        <dbReference type="Proteomes" id="UP000537825"/>
    </source>
</evidence>
<reference evidence="2 3" key="1">
    <citation type="submission" date="2020-01" db="EMBL/GenBank/DDBJ databases">
        <title>The draft genome sequence of Corallococcus exiguus DSM 14696.</title>
        <authorList>
            <person name="Zhang X."/>
            <person name="Zhu H."/>
        </authorList>
    </citation>
    <scope>NUCLEOTIDE SEQUENCE [LARGE SCALE GENOMIC DNA]</scope>
    <source>
        <strain evidence="2 3">DSM 14696</strain>
    </source>
</reference>
<dbReference type="AlphaFoldDB" id="A0A7X5BPV1"/>
<protein>
    <recommendedName>
        <fullName evidence="1">Immunity MXAN-0049 protein domain-containing protein</fullName>
    </recommendedName>
</protein>
<accession>A0A7X5BPV1</accession>
<comment type="caution">
    <text evidence="2">The sequence shown here is derived from an EMBL/GenBank/DDBJ whole genome shotgun (WGS) entry which is preliminary data.</text>
</comment>
<feature type="domain" description="Immunity MXAN-0049 protein" evidence="1">
    <location>
        <begin position="74"/>
        <end position="188"/>
    </location>
</feature>
<evidence type="ECO:0000259" key="1">
    <source>
        <dbReference type="Pfam" id="PF07791"/>
    </source>
</evidence>
<evidence type="ECO:0000313" key="2">
    <source>
        <dbReference type="EMBL" id="NBC38865.1"/>
    </source>
</evidence>
<dbReference type="InterPro" id="IPR012433">
    <property type="entry name" value="Imm11"/>
</dbReference>
<keyword evidence="3" id="KW-1185">Reference proteome</keyword>
<proteinExistence type="predicted"/>
<organism evidence="2 3">
    <name type="scientific">Corallococcus exiguus</name>
    <dbReference type="NCBI Taxonomy" id="83462"/>
    <lineage>
        <taxon>Bacteria</taxon>
        <taxon>Pseudomonadati</taxon>
        <taxon>Myxococcota</taxon>
        <taxon>Myxococcia</taxon>
        <taxon>Myxococcales</taxon>
        <taxon>Cystobacterineae</taxon>
        <taxon>Myxococcaceae</taxon>
        <taxon>Corallococcus</taxon>
    </lineage>
</organism>
<dbReference type="RefSeq" id="WP_139916479.1">
    <property type="nucleotide sequence ID" value="NZ_CBCSLE010000052.1"/>
</dbReference>
<dbReference type="Proteomes" id="UP000537825">
    <property type="component" value="Unassembled WGS sequence"/>
</dbReference>
<name>A0A7X5BPV1_9BACT</name>